<proteinExistence type="predicted"/>
<evidence type="ECO:0000313" key="4">
    <source>
        <dbReference type="EMBL" id="CAL4796554.1"/>
    </source>
</evidence>
<name>A0A9P1DGY0_9DINO</name>
<keyword evidence="1" id="KW-0862">Zinc</keyword>
<feature type="domain" description="C3H1-type" evidence="2">
    <location>
        <begin position="218"/>
        <end position="245"/>
    </location>
</feature>
<gene>
    <name evidence="3" type="ORF">C1SCF055_LOCUS34613</name>
</gene>
<dbReference type="InterPro" id="IPR000571">
    <property type="entry name" value="Znf_CCCH"/>
</dbReference>
<dbReference type="GO" id="GO:0008270">
    <property type="term" value="F:zinc ion binding"/>
    <property type="evidence" value="ECO:0007669"/>
    <property type="project" value="UniProtKB-KW"/>
</dbReference>
<dbReference type="EMBL" id="CAMXCT030004472">
    <property type="protein sequence ID" value="CAL4796554.1"/>
    <property type="molecule type" value="Genomic_DNA"/>
</dbReference>
<keyword evidence="1" id="KW-0863">Zinc-finger</keyword>
<reference evidence="3" key="1">
    <citation type="submission" date="2022-10" db="EMBL/GenBank/DDBJ databases">
        <authorList>
            <person name="Chen Y."/>
            <person name="Dougan E. K."/>
            <person name="Chan C."/>
            <person name="Rhodes N."/>
            <person name="Thang M."/>
        </authorList>
    </citation>
    <scope>NUCLEOTIDE SEQUENCE</scope>
</reference>
<reference evidence="4 5" key="2">
    <citation type="submission" date="2024-05" db="EMBL/GenBank/DDBJ databases">
        <authorList>
            <person name="Chen Y."/>
            <person name="Shah S."/>
            <person name="Dougan E. K."/>
            <person name="Thang M."/>
            <person name="Chan C."/>
        </authorList>
    </citation>
    <scope>NUCLEOTIDE SEQUENCE [LARGE SCALE GENOMIC DNA]</scope>
</reference>
<keyword evidence="5" id="KW-1185">Reference proteome</keyword>
<dbReference type="OrthoDB" id="422002at2759"/>
<sequence>MDLGMQFQKRYPGMNIGPVEAMPAMPSDMFQERQVFDRLQMPMQSAPTNFANRAPGGTEVFQQHQQHQQPRMDQVMPNGQRNFGQAPAGFRPLGSQDGFSKMLPISQEAPGYVLNGQFQNLPQAAPAPSKAVYLQPTNIPTPFNCFLIGGDSPKDVKVASPTSPGGFIQAFPLMPLQQERQAQPQVVPVLQPSQLPQQPMSCSDQDVVASEGSIGHPELCRRPCFYFAKGCCENGANCGYCHLPHGERAPKLDKRQRLVLQSLPENILLEMLQRAVRGRAEQHYMAGAAIGEIMQLWERRLATLQPVKLEDSEHVAERYVRNLNKILRRMNISELVALAIRGAKEDSLYVTELREALGRLRQKA</sequence>
<feature type="zinc finger region" description="C3H1-type" evidence="1">
    <location>
        <begin position="218"/>
        <end position="245"/>
    </location>
</feature>
<dbReference type="EMBL" id="CAMXCT020004472">
    <property type="protein sequence ID" value="CAL1162617.1"/>
    <property type="molecule type" value="Genomic_DNA"/>
</dbReference>
<dbReference type="PROSITE" id="PS50103">
    <property type="entry name" value="ZF_C3H1"/>
    <property type="match status" value="1"/>
</dbReference>
<accession>A0A9P1DGY0</accession>
<protein>
    <submittedName>
        <fullName evidence="4">Sn-1-specific diacylglycerol lipase</fullName>
    </submittedName>
</protein>
<comment type="caution">
    <text evidence="3">The sequence shown here is derived from an EMBL/GenBank/DDBJ whole genome shotgun (WGS) entry which is preliminary data.</text>
</comment>
<evidence type="ECO:0000259" key="2">
    <source>
        <dbReference type="PROSITE" id="PS50103"/>
    </source>
</evidence>
<evidence type="ECO:0000313" key="5">
    <source>
        <dbReference type="Proteomes" id="UP001152797"/>
    </source>
</evidence>
<dbReference type="Proteomes" id="UP001152797">
    <property type="component" value="Unassembled WGS sequence"/>
</dbReference>
<evidence type="ECO:0000256" key="1">
    <source>
        <dbReference type="PROSITE-ProRule" id="PRU00723"/>
    </source>
</evidence>
<evidence type="ECO:0000313" key="3">
    <source>
        <dbReference type="EMBL" id="CAI4009242.1"/>
    </source>
</evidence>
<organism evidence="3">
    <name type="scientific">Cladocopium goreaui</name>
    <dbReference type="NCBI Taxonomy" id="2562237"/>
    <lineage>
        <taxon>Eukaryota</taxon>
        <taxon>Sar</taxon>
        <taxon>Alveolata</taxon>
        <taxon>Dinophyceae</taxon>
        <taxon>Suessiales</taxon>
        <taxon>Symbiodiniaceae</taxon>
        <taxon>Cladocopium</taxon>
    </lineage>
</organism>
<dbReference type="AlphaFoldDB" id="A0A9P1DGY0"/>
<keyword evidence="1" id="KW-0479">Metal-binding</keyword>
<dbReference type="EMBL" id="CAMXCT010004472">
    <property type="protein sequence ID" value="CAI4009242.1"/>
    <property type="molecule type" value="Genomic_DNA"/>
</dbReference>